<evidence type="ECO:0000313" key="4">
    <source>
        <dbReference type="EMBL" id="QSX32636.1"/>
    </source>
</evidence>
<sequence>MDINIKHFCGLACLFINSLAFAEELNSSLEIEELRAQITASHHATLSAEMTGKILSLLVREGTLVHAGQKLIEFKCDAENARLSQARIETQIAENKFNGTKRMAEMDAVGTVELENSRLEVEKAKAQVELLDAVVGNCTITAPYDGTISDKFVNENEFVETGKPLIEIQNNQSVMVEFIVPSSWLSWLKIGYPLSIYVIDTKKIYQANIGYTSGKVDALSQSIKVFALLNDTHKELLPGMSGRINIKAPSPSSNFSQ</sequence>
<keyword evidence="2" id="KW-0175">Coiled coil</keyword>
<dbReference type="Pfam" id="PF25917">
    <property type="entry name" value="BSH_RND"/>
    <property type="match status" value="1"/>
</dbReference>
<evidence type="ECO:0000259" key="3">
    <source>
        <dbReference type="Pfam" id="PF25917"/>
    </source>
</evidence>
<dbReference type="RefSeq" id="WP_207353877.1">
    <property type="nucleotide sequence ID" value="NZ_CP071503.1"/>
</dbReference>
<dbReference type="SUPFAM" id="SSF111369">
    <property type="entry name" value="HlyD-like secretion proteins"/>
    <property type="match status" value="1"/>
</dbReference>
<keyword evidence="5" id="KW-1185">Reference proteome</keyword>
<accession>A0ABX7QNX3</accession>
<dbReference type="InterPro" id="IPR030190">
    <property type="entry name" value="MacA_alpha-hairpin_sf"/>
</dbReference>
<gene>
    <name evidence="4" type="ORF">JYB87_12850</name>
</gene>
<organism evidence="4 5">
    <name type="scientific">Shewanella avicenniae</name>
    <dbReference type="NCBI Taxonomy" id="2814294"/>
    <lineage>
        <taxon>Bacteria</taxon>
        <taxon>Pseudomonadati</taxon>
        <taxon>Pseudomonadota</taxon>
        <taxon>Gammaproteobacteria</taxon>
        <taxon>Alteromonadales</taxon>
        <taxon>Shewanellaceae</taxon>
        <taxon>Shewanella</taxon>
    </lineage>
</organism>
<reference evidence="4 5" key="1">
    <citation type="submission" date="2021-03" db="EMBL/GenBank/DDBJ databases">
        <title>Novel species identification of genus Shewanella.</title>
        <authorList>
            <person name="Liu G."/>
            <person name="Zhang Q."/>
        </authorList>
    </citation>
    <scope>NUCLEOTIDE SEQUENCE [LARGE SCALE GENOMIC DNA]</scope>
    <source>
        <strain evidence="4 5">FJAT-51800</strain>
    </source>
</reference>
<dbReference type="Proteomes" id="UP000662770">
    <property type="component" value="Chromosome"/>
</dbReference>
<dbReference type="NCBIfam" id="TIGR01730">
    <property type="entry name" value="RND_mfp"/>
    <property type="match status" value="1"/>
</dbReference>
<comment type="similarity">
    <text evidence="1">Belongs to the membrane fusion protein (MFP) (TC 8.A.1) family.</text>
</comment>
<dbReference type="Gene3D" id="2.40.50.100">
    <property type="match status" value="1"/>
</dbReference>
<dbReference type="Gene3D" id="6.10.140.1990">
    <property type="match status" value="1"/>
</dbReference>
<dbReference type="InterPro" id="IPR006143">
    <property type="entry name" value="RND_pump_MFP"/>
</dbReference>
<feature type="domain" description="Multidrug resistance protein MdtA-like barrel-sandwich hybrid" evidence="3">
    <location>
        <begin position="44"/>
        <end position="165"/>
    </location>
</feature>
<evidence type="ECO:0000313" key="5">
    <source>
        <dbReference type="Proteomes" id="UP000662770"/>
    </source>
</evidence>
<evidence type="ECO:0000256" key="2">
    <source>
        <dbReference type="ARBA" id="ARBA00023054"/>
    </source>
</evidence>
<name>A0ABX7QNX3_9GAMM</name>
<protein>
    <submittedName>
        <fullName evidence="4">Efflux RND transporter periplasmic adaptor subunit</fullName>
    </submittedName>
</protein>
<evidence type="ECO:0000256" key="1">
    <source>
        <dbReference type="ARBA" id="ARBA00009477"/>
    </source>
</evidence>
<proteinExistence type="inferred from homology"/>
<dbReference type="EMBL" id="CP071503">
    <property type="protein sequence ID" value="QSX32636.1"/>
    <property type="molecule type" value="Genomic_DNA"/>
</dbReference>
<dbReference type="PANTHER" id="PTHR30469">
    <property type="entry name" value="MULTIDRUG RESISTANCE PROTEIN MDTA"/>
    <property type="match status" value="1"/>
</dbReference>
<dbReference type="InterPro" id="IPR058625">
    <property type="entry name" value="MdtA-like_BSH"/>
</dbReference>